<dbReference type="SUPFAM" id="SSF48239">
    <property type="entry name" value="Terpenoid cyclases/Protein prenyltransferases"/>
    <property type="match status" value="1"/>
</dbReference>
<dbReference type="AlphaFoldDB" id="A0A1V0U0Y3"/>
<keyword evidence="4" id="KW-1185">Reference proteome</keyword>
<gene>
    <name evidence="3" type="ORF">B1H19_35795</name>
</gene>
<accession>A0A1V0U0Y3</accession>
<dbReference type="UniPathway" id="UPA00337"/>
<dbReference type="InterPro" id="IPR001330">
    <property type="entry name" value="Prenyltrans"/>
</dbReference>
<sequence>MPEPPTWTDPVEAGVDAMSTYAPYNLISAAANRTRDYLTARIEPDGAFRDICDSRVLESALYLRLLRMRKTHERAQRELAAYLYRIRPTTPLDRIARDSAFHRVPVDTAQELLDAFHHPAGSRKRRVLAAILVALGAPPRTVSDAPPHPRKQAAWTSLALCAADILTTRSPRRSSARGIRRRLRTARAGEVWQGNALAHLLALHALHTVDPLDAVTGTGVEALERIRNHDGGMPFISGQEVFVTALAVSALMCSGYDRTRLARCGDFLADCQLADGGWGYTAATTQSDVDDTARCMEALHALAPDRYRDALNRGRRYLRGMASPSGGFPTYVSHHELEADMTAGAIIALAPLSLPATLRSAAEWLVGQQCQDGTFPATWTIGRNSVSERVLHALSLTGHGAYADCAGRTIRALEMSQNPDGGWGQFLGDSSDILSTAHAVCAVAHYVRPPKTALDYLLDQQRHDGSYVSPADQVGPRPIPFNYPALSSIHALRALSTAPSVRSS</sequence>
<name>A0A1V0U0Y3_9ACTN</name>
<dbReference type="Gene3D" id="1.50.10.20">
    <property type="match status" value="1"/>
</dbReference>
<organism evidence="3 4">
    <name type="scientific">Streptomyces gilvosporeus</name>
    <dbReference type="NCBI Taxonomy" id="553510"/>
    <lineage>
        <taxon>Bacteria</taxon>
        <taxon>Bacillati</taxon>
        <taxon>Actinomycetota</taxon>
        <taxon>Actinomycetes</taxon>
        <taxon>Kitasatosporales</taxon>
        <taxon>Streptomycetaceae</taxon>
        <taxon>Streptomyces</taxon>
    </lineage>
</organism>
<dbReference type="GO" id="GO:0003824">
    <property type="term" value="F:catalytic activity"/>
    <property type="evidence" value="ECO:0007669"/>
    <property type="project" value="InterPro"/>
</dbReference>
<evidence type="ECO:0000313" key="3">
    <source>
        <dbReference type="EMBL" id="ARF58836.1"/>
    </source>
</evidence>
<reference evidence="3 4" key="1">
    <citation type="submission" date="2017-04" db="EMBL/GenBank/DDBJ databases">
        <title>Complete Genome Sequence of Streptomyces gilvosporeus F607, a Capable Producer of Natamycin.</title>
        <authorList>
            <person name="Zong G."/>
            <person name="Zhong C."/>
            <person name="Fu J."/>
            <person name="Qin R."/>
            <person name="Cao G."/>
        </authorList>
    </citation>
    <scope>NUCLEOTIDE SEQUENCE [LARGE SCALE GENOMIC DNA]</scope>
    <source>
        <strain evidence="3 4">F607</strain>
    </source>
</reference>
<proteinExistence type="predicted"/>
<protein>
    <recommendedName>
        <fullName evidence="2">Prenyltransferase alpha-alpha toroid domain-containing protein</fullName>
    </recommendedName>
</protein>
<feature type="domain" description="Prenyltransferase alpha-alpha toroid" evidence="2">
    <location>
        <begin position="391"/>
        <end position="470"/>
    </location>
</feature>
<evidence type="ECO:0000313" key="4">
    <source>
        <dbReference type="Proteomes" id="UP000192726"/>
    </source>
</evidence>
<dbReference type="STRING" id="553510.B1H19_35795"/>
<evidence type="ECO:0000259" key="2">
    <source>
        <dbReference type="Pfam" id="PF00432"/>
    </source>
</evidence>
<dbReference type="InterPro" id="IPR008930">
    <property type="entry name" value="Terpenoid_cyclase/PrenylTrfase"/>
</dbReference>
<dbReference type="KEGG" id="sgv:B1H19_35795"/>
<evidence type="ECO:0000256" key="1">
    <source>
        <dbReference type="ARBA" id="ARBA00022737"/>
    </source>
</evidence>
<feature type="domain" description="Prenyltransferase alpha-alpha toroid" evidence="2">
    <location>
        <begin position="204"/>
        <end position="373"/>
    </location>
</feature>
<keyword evidence="1" id="KW-0677">Repeat</keyword>
<dbReference type="Pfam" id="PF00432">
    <property type="entry name" value="Prenyltrans"/>
    <property type="match status" value="2"/>
</dbReference>
<dbReference type="Proteomes" id="UP000192726">
    <property type="component" value="Chromosome"/>
</dbReference>
<dbReference type="EMBL" id="CP020569">
    <property type="protein sequence ID" value="ARF58836.1"/>
    <property type="molecule type" value="Genomic_DNA"/>
</dbReference>